<sequence length="256" mass="28446">MQYDGRMTGNQNRRLLLLTLPPSHYCERARWALDRQGIVYDEERLAPGAHMLRTKRLGASATSLPLLLLGDGSICQGSDRILDWTGLPGGDPEIEQRLEHTTAPLIRQCLYAGLLAAPRSGIRDVLLRGTSAPQAAIVRLIWPLLRRTMVTGMNARPHLLPELIARVERELDWLDLVLAERGNHLVGQEFGRADLTTASLLAPLALPQMEPVKSVSAGIEWPSSLAPFLASWAERPTLKWVRNIYASYRVPLSNAL</sequence>
<gene>
    <name evidence="2" type="ORF">FYJ91_19800</name>
</gene>
<name>A0A5D9BXX5_9SPHN</name>
<dbReference type="Proteomes" id="UP000322077">
    <property type="component" value="Unassembled WGS sequence"/>
</dbReference>
<feature type="domain" description="GST N-terminal" evidence="1">
    <location>
        <begin position="18"/>
        <end position="84"/>
    </location>
</feature>
<dbReference type="Pfam" id="PF13417">
    <property type="entry name" value="GST_N_3"/>
    <property type="match status" value="1"/>
</dbReference>
<evidence type="ECO:0000259" key="1">
    <source>
        <dbReference type="Pfam" id="PF13417"/>
    </source>
</evidence>
<reference evidence="2 3" key="1">
    <citation type="submission" date="2019-08" db="EMBL/GenBank/DDBJ databases">
        <authorList>
            <person name="Wang G."/>
            <person name="Xu Z."/>
        </authorList>
    </citation>
    <scope>NUCLEOTIDE SEQUENCE [LARGE SCALE GENOMIC DNA]</scope>
    <source>
        <strain evidence="2 3">ZX</strain>
    </source>
</reference>
<evidence type="ECO:0000313" key="2">
    <source>
        <dbReference type="EMBL" id="TZG24438.1"/>
    </source>
</evidence>
<dbReference type="CDD" id="cd00570">
    <property type="entry name" value="GST_N_family"/>
    <property type="match status" value="1"/>
</dbReference>
<dbReference type="InterPro" id="IPR036249">
    <property type="entry name" value="Thioredoxin-like_sf"/>
</dbReference>
<organism evidence="2 3">
    <name type="scientific">Sphingomonas montanisoli</name>
    <dbReference type="NCBI Taxonomy" id="2606412"/>
    <lineage>
        <taxon>Bacteria</taxon>
        <taxon>Pseudomonadati</taxon>
        <taxon>Pseudomonadota</taxon>
        <taxon>Alphaproteobacteria</taxon>
        <taxon>Sphingomonadales</taxon>
        <taxon>Sphingomonadaceae</taxon>
        <taxon>Sphingomonas</taxon>
    </lineage>
</organism>
<protein>
    <recommendedName>
        <fullName evidence="1">GST N-terminal domain-containing protein</fullName>
    </recommendedName>
</protein>
<dbReference type="EMBL" id="VTOU01000006">
    <property type="protein sequence ID" value="TZG24438.1"/>
    <property type="molecule type" value="Genomic_DNA"/>
</dbReference>
<dbReference type="SUPFAM" id="SSF52833">
    <property type="entry name" value="Thioredoxin-like"/>
    <property type="match status" value="1"/>
</dbReference>
<comment type="caution">
    <text evidence="2">The sequence shown here is derived from an EMBL/GenBank/DDBJ whole genome shotgun (WGS) entry which is preliminary data.</text>
</comment>
<dbReference type="InterPro" id="IPR004045">
    <property type="entry name" value="Glutathione_S-Trfase_N"/>
</dbReference>
<dbReference type="AlphaFoldDB" id="A0A5D9BXX5"/>
<evidence type="ECO:0000313" key="3">
    <source>
        <dbReference type="Proteomes" id="UP000322077"/>
    </source>
</evidence>
<proteinExistence type="predicted"/>
<dbReference type="SUPFAM" id="SSF47616">
    <property type="entry name" value="GST C-terminal domain-like"/>
    <property type="match status" value="1"/>
</dbReference>
<dbReference type="InterPro" id="IPR036282">
    <property type="entry name" value="Glutathione-S-Trfase_C_sf"/>
</dbReference>
<keyword evidence="3" id="KW-1185">Reference proteome</keyword>
<accession>A0A5D9BXX5</accession>